<sequence>MEKIKKNKKSSVKGGDHHC</sequence>
<dbReference type="AlphaFoldDB" id="A0A2P2L389"/>
<name>A0A2P2L389_RHIMU</name>
<organism evidence="1">
    <name type="scientific">Rhizophora mucronata</name>
    <name type="common">Asiatic mangrove</name>
    <dbReference type="NCBI Taxonomy" id="61149"/>
    <lineage>
        <taxon>Eukaryota</taxon>
        <taxon>Viridiplantae</taxon>
        <taxon>Streptophyta</taxon>
        <taxon>Embryophyta</taxon>
        <taxon>Tracheophyta</taxon>
        <taxon>Spermatophyta</taxon>
        <taxon>Magnoliopsida</taxon>
        <taxon>eudicotyledons</taxon>
        <taxon>Gunneridae</taxon>
        <taxon>Pentapetalae</taxon>
        <taxon>rosids</taxon>
        <taxon>fabids</taxon>
        <taxon>Malpighiales</taxon>
        <taxon>Rhizophoraceae</taxon>
        <taxon>Rhizophora</taxon>
    </lineage>
</organism>
<dbReference type="EMBL" id="GGEC01031949">
    <property type="protein sequence ID" value="MBX12433.1"/>
    <property type="molecule type" value="Transcribed_RNA"/>
</dbReference>
<protein>
    <submittedName>
        <fullName evidence="1">Uncharacterized protein</fullName>
    </submittedName>
</protein>
<evidence type="ECO:0000313" key="1">
    <source>
        <dbReference type="EMBL" id="MBX12433.1"/>
    </source>
</evidence>
<proteinExistence type="predicted"/>
<accession>A0A2P2L389</accession>
<reference evidence="1" key="1">
    <citation type="submission" date="2018-02" db="EMBL/GenBank/DDBJ databases">
        <title>Rhizophora mucronata_Transcriptome.</title>
        <authorList>
            <person name="Meera S.P."/>
            <person name="Sreeshan A."/>
            <person name="Augustine A."/>
        </authorList>
    </citation>
    <scope>NUCLEOTIDE SEQUENCE</scope>
    <source>
        <tissue evidence="1">Leaf</tissue>
    </source>
</reference>